<dbReference type="Gene3D" id="3.40.50.300">
    <property type="entry name" value="P-loop containing nucleotide triphosphate hydrolases"/>
    <property type="match status" value="1"/>
</dbReference>
<name>A0A481XVR2_9PSEU</name>
<dbReference type="EMBL" id="MK423958">
    <property type="protein sequence ID" value="QBK47611.1"/>
    <property type="molecule type" value="Genomic_DNA"/>
</dbReference>
<evidence type="ECO:0000256" key="1">
    <source>
        <dbReference type="SAM" id="MobiDB-lite"/>
    </source>
</evidence>
<dbReference type="PANTHER" id="PTHR24221:SF629">
    <property type="entry name" value="MULTIDRUG EFFLUX ATP-BINDING_PERMEASE PROTEIN RV0194"/>
    <property type="match status" value="1"/>
</dbReference>
<feature type="compositionally biased region" description="Low complexity" evidence="1">
    <location>
        <begin position="73"/>
        <end position="86"/>
    </location>
</feature>
<dbReference type="GO" id="GO:0034040">
    <property type="term" value="F:ATPase-coupled lipid transmembrane transporter activity"/>
    <property type="evidence" value="ECO:0007669"/>
    <property type="project" value="TreeGrafter"/>
</dbReference>
<feature type="region of interest" description="Disordered" evidence="1">
    <location>
        <begin position="41"/>
        <end position="132"/>
    </location>
</feature>
<proteinExistence type="predicted"/>
<dbReference type="AlphaFoldDB" id="A0A481XVR2"/>
<feature type="compositionally biased region" description="Basic residues" evidence="1">
    <location>
        <begin position="62"/>
        <end position="72"/>
    </location>
</feature>
<dbReference type="InterPro" id="IPR039421">
    <property type="entry name" value="Type_1_exporter"/>
</dbReference>
<reference evidence="2" key="1">
    <citation type="journal article" date="2019" name="ACS Chem. Biol.">
        <title>Bioactivity-HiTES Unveils Cryptic Antibiotics Encoded in Actinomycete Bacteria.</title>
        <authorList>
            <person name="Moon K."/>
            <person name="Xu F."/>
            <person name="Zhang C."/>
            <person name="Seyedsayamdost M.R."/>
        </authorList>
    </citation>
    <scope>NUCLEOTIDE SEQUENCE</scope>
    <source>
        <strain evidence="2">DSM 45019</strain>
    </source>
</reference>
<dbReference type="InterPro" id="IPR027417">
    <property type="entry name" value="P-loop_NTPase"/>
</dbReference>
<evidence type="ECO:0000313" key="2">
    <source>
        <dbReference type="EMBL" id="QBK47611.1"/>
    </source>
</evidence>
<dbReference type="PANTHER" id="PTHR24221">
    <property type="entry name" value="ATP-BINDING CASSETTE SUB-FAMILY B"/>
    <property type="match status" value="1"/>
</dbReference>
<sequence length="255" mass="27420">MLGRCRGCAHRFFDHRVFDHRARPGTRRPLRTCARVPAFARVGITGSGGPNRSRGSTTRPPGRSRWKRRRARAPGAAAGDRAGAAGAHRHGRGRTSAADARRPTARRCRRRCARSARYRPSPHRPAVRLRGGGAGRRLAAGQRQLVAPARAELVDPGVLLDEPTAAPDHLSEAAVLATAERVSRSRTTFVVAHRPGAAERIAVLDGGRPVALRELDAAGGHEARPWRHARGNPVTTRPAGGARRRSTCRAASAAR</sequence>
<organism evidence="2">
    <name type="scientific">Saccharopolyspora cebuensis</name>
    <dbReference type="NCBI Taxonomy" id="418759"/>
    <lineage>
        <taxon>Bacteria</taxon>
        <taxon>Bacillati</taxon>
        <taxon>Actinomycetota</taxon>
        <taxon>Actinomycetes</taxon>
        <taxon>Pseudonocardiales</taxon>
        <taxon>Pseudonocardiaceae</taxon>
        <taxon>Saccharopolyspora</taxon>
    </lineage>
</organism>
<feature type="region of interest" description="Disordered" evidence="1">
    <location>
        <begin position="221"/>
        <end position="255"/>
    </location>
</feature>
<protein>
    <submittedName>
        <fullName evidence="2">CebD</fullName>
    </submittedName>
</protein>
<dbReference type="SUPFAM" id="SSF52540">
    <property type="entry name" value="P-loop containing nucleoside triphosphate hydrolases"/>
    <property type="match status" value="1"/>
</dbReference>
<accession>A0A481XVR2</accession>
<feature type="compositionally biased region" description="Basic residues" evidence="1">
    <location>
        <begin position="103"/>
        <end position="127"/>
    </location>
</feature>